<evidence type="ECO:0000256" key="1">
    <source>
        <dbReference type="SAM" id="SignalP"/>
    </source>
</evidence>
<dbReference type="GeneID" id="101454710"/>
<accession>W8C6T7</accession>
<dbReference type="AlphaFoldDB" id="W8C6T7"/>
<dbReference type="PANTHER" id="PTHR21163">
    <property type="entry name" value="PROTEIN G12"/>
    <property type="match status" value="1"/>
</dbReference>
<dbReference type="OrthoDB" id="7882129at2759"/>
<dbReference type="EMBL" id="GAMC01004059">
    <property type="protein sequence ID" value="JAC02497.1"/>
    <property type="molecule type" value="mRNA"/>
</dbReference>
<name>W8C6T7_CERCA</name>
<dbReference type="PANTHER" id="PTHR21163:SF0">
    <property type="entry name" value="GH08205P-RELATED"/>
    <property type="match status" value="1"/>
</dbReference>
<reference evidence="2" key="2">
    <citation type="journal article" date="2014" name="BMC Genomics">
        <title>A genomic perspective to assessing quality of mass-reared SIT flies used in Mediterranean fruit fly (Ceratitis capitata) eradication in California.</title>
        <authorList>
            <person name="Calla B."/>
            <person name="Hall B."/>
            <person name="Hou S."/>
            <person name="Geib S.M."/>
        </authorList>
    </citation>
    <scope>NUCLEOTIDE SEQUENCE</scope>
</reference>
<protein>
    <recommendedName>
        <fullName evidence="3">Protein G12</fullName>
    </recommendedName>
</protein>
<dbReference type="KEGG" id="ccat:101454710"/>
<dbReference type="Pfam" id="PF06757">
    <property type="entry name" value="Ins_allergen_rp"/>
    <property type="match status" value="1"/>
</dbReference>
<dbReference type="EMBL" id="GAMC01004058">
    <property type="protein sequence ID" value="JAC02498.1"/>
    <property type="molecule type" value="mRNA"/>
</dbReference>
<feature type="chain" id="PRO_5007737245" description="Protein G12" evidence="1">
    <location>
        <begin position="24"/>
        <end position="283"/>
    </location>
</feature>
<dbReference type="CTD" id="10899"/>
<sequence>MFFRTKQFLFLLLAIATTTSTRAAIIRTPHATSKISPEIINELKDFLDLIPTATVDEIVAKHYITDSNFREVLKYLRSTQFTALEQQAQQIPEVVEILDYLHLLVPNATALHKHHRQQQEQAIYGTVNSRSFDVQLSQEPQLNFVLLNELNEHEVLRTEPEEGESVSTSAPSLTTRLTAQPAQAATPRHLRTFISFVEELLKHLPHDQYVQLINQKRQQNLAFAQFYAALRSAELRPMVDAALKSSNLTTIIKTLSSNGVDVASMETIAFKVISWGPVPVALP</sequence>
<organism evidence="2">
    <name type="scientific">Ceratitis capitata</name>
    <name type="common">Mediterranean fruit fly</name>
    <name type="synonym">Tephritis capitata</name>
    <dbReference type="NCBI Taxonomy" id="7213"/>
    <lineage>
        <taxon>Eukaryota</taxon>
        <taxon>Metazoa</taxon>
        <taxon>Ecdysozoa</taxon>
        <taxon>Arthropoda</taxon>
        <taxon>Hexapoda</taxon>
        <taxon>Insecta</taxon>
        <taxon>Pterygota</taxon>
        <taxon>Neoptera</taxon>
        <taxon>Endopterygota</taxon>
        <taxon>Diptera</taxon>
        <taxon>Brachycera</taxon>
        <taxon>Muscomorpha</taxon>
        <taxon>Tephritoidea</taxon>
        <taxon>Tephritidae</taxon>
        <taxon>Ceratitis</taxon>
        <taxon>Ceratitis</taxon>
    </lineage>
</organism>
<feature type="signal peptide" evidence="1">
    <location>
        <begin position="1"/>
        <end position="23"/>
    </location>
</feature>
<keyword evidence="1" id="KW-0732">Signal</keyword>
<dbReference type="InterPro" id="IPR010629">
    <property type="entry name" value="Ins_allergen"/>
</dbReference>
<evidence type="ECO:0008006" key="3">
    <source>
        <dbReference type="Google" id="ProtNLM"/>
    </source>
</evidence>
<reference evidence="2" key="1">
    <citation type="submission" date="2013-07" db="EMBL/GenBank/DDBJ databases">
        <authorList>
            <person name="Geib S."/>
        </authorList>
    </citation>
    <scope>NUCLEOTIDE SEQUENCE</scope>
</reference>
<proteinExistence type="evidence at transcript level"/>
<dbReference type="RefSeq" id="XP_004535905.1">
    <property type="nucleotide sequence ID" value="XM_004535848.3"/>
</dbReference>
<evidence type="ECO:0000313" key="2">
    <source>
        <dbReference type="EMBL" id="JAC02497.1"/>
    </source>
</evidence>